<dbReference type="PANTHER" id="PTHR31465">
    <property type="entry name" value="PROTEIN RTA1-RELATED"/>
    <property type="match status" value="1"/>
</dbReference>
<sequence length="366" mass="41195">MSSVVASVTSTTSSSTASATCITATPDKNGHVPVDDCRALYNYYPSLAAAIIFCVVFGISLVIHVTQAVKWKKRFCWVIIMGVTWELAAFILRALSTRHQTNQALFIPSFLLIFLAPLWINAFDYMLLGRMIYYYIPNRSVFRVPATALTKIFVFFDVIAFLIQVTGGVMASSGPGASQSTINLGLHIYMGGIALQQFAILIFSSLAVRLHMHLIKLDREGQLWQAGKERGWRKLMYTLYASLTFITIRIIFRLIEYSPAGESSNIQGKEVLFYTLDSVPMAFAAYLINIFHPGPILVGPDSEFPKKSRKEKKEEKRVKKEEKQRAKEEKKREKEVKKAEKKGEKHAYLEMNGGETERDGMGHDAV</sequence>
<dbReference type="InterPro" id="IPR007568">
    <property type="entry name" value="RTA1"/>
</dbReference>
<evidence type="ECO:0008006" key="9">
    <source>
        <dbReference type="Google" id="ProtNLM"/>
    </source>
</evidence>
<dbReference type="OrthoDB" id="3358017at2759"/>
<evidence type="ECO:0000256" key="2">
    <source>
        <dbReference type="ARBA" id="ARBA00022692"/>
    </source>
</evidence>
<evidence type="ECO:0000313" key="8">
    <source>
        <dbReference type="Proteomes" id="UP000284706"/>
    </source>
</evidence>
<feature type="transmembrane region" description="Helical" evidence="6">
    <location>
        <begin position="186"/>
        <end position="208"/>
    </location>
</feature>
<dbReference type="EMBL" id="NHYE01005461">
    <property type="protein sequence ID" value="PPQ72359.1"/>
    <property type="molecule type" value="Genomic_DNA"/>
</dbReference>
<evidence type="ECO:0000256" key="5">
    <source>
        <dbReference type="SAM" id="MobiDB-lite"/>
    </source>
</evidence>
<evidence type="ECO:0000256" key="3">
    <source>
        <dbReference type="ARBA" id="ARBA00022989"/>
    </source>
</evidence>
<feature type="transmembrane region" description="Helical" evidence="6">
    <location>
        <begin position="272"/>
        <end position="291"/>
    </location>
</feature>
<accession>A0A409W1F8</accession>
<proteinExistence type="predicted"/>
<evidence type="ECO:0000256" key="1">
    <source>
        <dbReference type="ARBA" id="ARBA00004141"/>
    </source>
</evidence>
<dbReference type="GO" id="GO:0016020">
    <property type="term" value="C:membrane"/>
    <property type="evidence" value="ECO:0007669"/>
    <property type="project" value="UniProtKB-SubCell"/>
</dbReference>
<keyword evidence="2 6" id="KW-0812">Transmembrane</keyword>
<feature type="transmembrane region" description="Helical" evidence="6">
    <location>
        <begin position="43"/>
        <end position="63"/>
    </location>
</feature>
<evidence type="ECO:0000256" key="4">
    <source>
        <dbReference type="ARBA" id="ARBA00023136"/>
    </source>
</evidence>
<dbReference type="Pfam" id="PF04479">
    <property type="entry name" value="RTA1"/>
    <property type="match status" value="1"/>
</dbReference>
<dbReference type="AlphaFoldDB" id="A0A409W1F8"/>
<dbReference type="Proteomes" id="UP000284706">
    <property type="component" value="Unassembled WGS sequence"/>
</dbReference>
<protein>
    <recommendedName>
        <fullName evidence="9">RTA1 domain protein</fullName>
    </recommendedName>
</protein>
<keyword evidence="3 6" id="KW-1133">Transmembrane helix</keyword>
<keyword evidence="4 6" id="KW-0472">Membrane</keyword>
<evidence type="ECO:0000256" key="6">
    <source>
        <dbReference type="SAM" id="Phobius"/>
    </source>
</evidence>
<feature type="region of interest" description="Disordered" evidence="5">
    <location>
        <begin position="302"/>
        <end position="366"/>
    </location>
</feature>
<gene>
    <name evidence="7" type="ORF">CVT26_007317</name>
</gene>
<reference evidence="7 8" key="1">
    <citation type="journal article" date="2018" name="Evol. Lett.">
        <title>Horizontal gene cluster transfer increased hallucinogenic mushroom diversity.</title>
        <authorList>
            <person name="Reynolds H.T."/>
            <person name="Vijayakumar V."/>
            <person name="Gluck-Thaler E."/>
            <person name="Korotkin H.B."/>
            <person name="Matheny P.B."/>
            <person name="Slot J.C."/>
        </authorList>
    </citation>
    <scope>NUCLEOTIDE SEQUENCE [LARGE SCALE GENOMIC DNA]</scope>
    <source>
        <strain evidence="7 8">SRW20</strain>
    </source>
</reference>
<name>A0A409W1F8_9AGAR</name>
<comment type="caution">
    <text evidence="7">The sequence shown here is derived from an EMBL/GenBank/DDBJ whole genome shotgun (WGS) entry which is preliminary data.</text>
</comment>
<feature type="transmembrane region" description="Helical" evidence="6">
    <location>
        <begin position="107"/>
        <end position="127"/>
    </location>
</feature>
<dbReference type="InParanoid" id="A0A409W1F8"/>
<feature type="transmembrane region" description="Helical" evidence="6">
    <location>
        <begin position="235"/>
        <end position="252"/>
    </location>
</feature>
<organism evidence="7 8">
    <name type="scientific">Gymnopilus dilepis</name>
    <dbReference type="NCBI Taxonomy" id="231916"/>
    <lineage>
        <taxon>Eukaryota</taxon>
        <taxon>Fungi</taxon>
        <taxon>Dikarya</taxon>
        <taxon>Basidiomycota</taxon>
        <taxon>Agaricomycotina</taxon>
        <taxon>Agaricomycetes</taxon>
        <taxon>Agaricomycetidae</taxon>
        <taxon>Agaricales</taxon>
        <taxon>Agaricineae</taxon>
        <taxon>Hymenogastraceae</taxon>
        <taxon>Gymnopilus</taxon>
    </lineage>
</organism>
<feature type="transmembrane region" description="Helical" evidence="6">
    <location>
        <begin position="75"/>
        <end position="95"/>
    </location>
</feature>
<comment type="subcellular location">
    <subcellularLocation>
        <location evidence="1">Membrane</location>
        <topology evidence="1">Multi-pass membrane protein</topology>
    </subcellularLocation>
</comment>
<evidence type="ECO:0000313" key="7">
    <source>
        <dbReference type="EMBL" id="PPQ72359.1"/>
    </source>
</evidence>
<feature type="compositionally biased region" description="Basic and acidic residues" evidence="5">
    <location>
        <begin position="355"/>
        <end position="366"/>
    </location>
</feature>
<dbReference type="PANTHER" id="PTHR31465:SF15">
    <property type="entry name" value="LIPID TRANSPORTER ATNI-RELATED"/>
    <property type="match status" value="1"/>
</dbReference>
<dbReference type="STRING" id="231916.A0A409W1F8"/>
<keyword evidence="8" id="KW-1185">Reference proteome</keyword>
<feature type="transmembrane region" description="Helical" evidence="6">
    <location>
        <begin position="148"/>
        <end position="166"/>
    </location>
</feature>
<feature type="compositionally biased region" description="Basic and acidic residues" evidence="5">
    <location>
        <begin position="303"/>
        <end position="348"/>
    </location>
</feature>